<name>K1QZC9_MAGGI</name>
<dbReference type="HOGENOM" id="CLU_1908718_0_0_1"/>
<dbReference type="AlphaFoldDB" id="K1QZC9"/>
<protein>
    <submittedName>
        <fullName evidence="1">Uncharacterized protein</fullName>
    </submittedName>
</protein>
<gene>
    <name evidence="1" type="ORF">CGI_10004270</name>
</gene>
<dbReference type="Gene3D" id="2.120.10.30">
    <property type="entry name" value="TolB, C-terminal domain"/>
    <property type="match status" value="1"/>
</dbReference>
<proteinExistence type="predicted"/>
<dbReference type="InterPro" id="IPR011042">
    <property type="entry name" value="6-blade_b-propeller_TolB-like"/>
</dbReference>
<evidence type="ECO:0000313" key="1">
    <source>
        <dbReference type="EMBL" id="EKC34190.1"/>
    </source>
</evidence>
<reference evidence="1" key="1">
    <citation type="journal article" date="2012" name="Nature">
        <title>The oyster genome reveals stress adaptation and complexity of shell formation.</title>
        <authorList>
            <person name="Zhang G."/>
            <person name="Fang X."/>
            <person name="Guo X."/>
            <person name="Li L."/>
            <person name="Luo R."/>
            <person name="Xu F."/>
            <person name="Yang P."/>
            <person name="Zhang L."/>
            <person name="Wang X."/>
            <person name="Qi H."/>
            <person name="Xiong Z."/>
            <person name="Que H."/>
            <person name="Xie Y."/>
            <person name="Holland P.W."/>
            <person name="Paps J."/>
            <person name="Zhu Y."/>
            <person name="Wu F."/>
            <person name="Chen Y."/>
            <person name="Wang J."/>
            <person name="Peng C."/>
            <person name="Meng J."/>
            <person name="Yang L."/>
            <person name="Liu J."/>
            <person name="Wen B."/>
            <person name="Zhang N."/>
            <person name="Huang Z."/>
            <person name="Zhu Q."/>
            <person name="Feng Y."/>
            <person name="Mount A."/>
            <person name="Hedgecock D."/>
            <person name="Xu Z."/>
            <person name="Liu Y."/>
            <person name="Domazet-Loso T."/>
            <person name="Du Y."/>
            <person name="Sun X."/>
            <person name="Zhang S."/>
            <person name="Liu B."/>
            <person name="Cheng P."/>
            <person name="Jiang X."/>
            <person name="Li J."/>
            <person name="Fan D."/>
            <person name="Wang W."/>
            <person name="Fu W."/>
            <person name="Wang T."/>
            <person name="Wang B."/>
            <person name="Zhang J."/>
            <person name="Peng Z."/>
            <person name="Li Y."/>
            <person name="Li N."/>
            <person name="Wang J."/>
            <person name="Chen M."/>
            <person name="He Y."/>
            <person name="Tan F."/>
            <person name="Song X."/>
            <person name="Zheng Q."/>
            <person name="Huang R."/>
            <person name="Yang H."/>
            <person name="Du X."/>
            <person name="Chen L."/>
            <person name="Yang M."/>
            <person name="Gaffney P.M."/>
            <person name="Wang S."/>
            <person name="Luo L."/>
            <person name="She Z."/>
            <person name="Ming Y."/>
            <person name="Huang W."/>
            <person name="Zhang S."/>
            <person name="Huang B."/>
            <person name="Zhang Y."/>
            <person name="Qu T."/>
            <person name="Ni P."/>
            <person name="Miao G."/>
            <person name="Wang J."/>
            <person name="Wang Q."/>
            <person name="Steinberg C.E."/>
            <person name="Wang H."/>
            <person name="Li N."/>
            <person name="Qian L."/>
            <person name="Zhang G."/>
            <person name="Li Y."/>
            <person name="Yang H."/>
            <person name="Liu X."/>
            <person name="Wang J."/>
            <person name="Yin Y."/>
            <person name="Wang J."/>
        </authorList>
    </citation>
    <scope>NUCLEOTIDE SEQUENCE [LARGE SCALE GENOMIC DNA]</scope>
    <source>
        <strain evidence="1">05x7-T-G4-1.051#20</strain>
    </source>
</reference>
<organism evidence="1">
    <name type="scientific">Magallana gigas</name>
    <name type="common">Pacific oyster</name>
    <name type="synonym">Crassostrea gigas</name>
    <dbReference type="NCBI Taxonomy" id="29159"/>
    <lineage>
        <taxon>Eukaryota</taxon>
        <taxon>Metazoa</taxon>
        <taxon>Spiralia</taxon>
        <taxon>Lophotrochozoa</taxon>
        <taxon>Mollusca</taxon>
        <taxon>Bivalvia</taxon>
        <taxon>Autobranchia</taxon>
        <taxon>Pteriomorphia</taxon>
        <taxon>Ostreida</taxon>
        <taxon>Ostreoidea</taxon>
        <taxon>Ostreidae</taxon>
        <taxon>Magallana</taxon>
    </lineage>
</organism>
<sequence length="133" mass="14771">MYDADGTGKVFRYNKSGQLTQTIQYENTELELYRQPNYVTENNNGDVVVSDYESAVVVTDRGGRRRFSYTGHPPGSNLGPLGICTDAMSHILMNTHPVPMGKACPAQHKPCKNKKKTVVCSTDIQTDKKTDNN</sequence>
<dbReference type="SUPFAM" id="SSF63829">
    <property type="entry name" value="Calcium-dependent phosphotriesterase"/>
    <property type="match status" value="1"/>
</dbReference>
<accession>K1QZC9</accession>
<dbReference type="EMBL" id="JH816933">
    <property type="protein sequence ID" value="EKC34190.1"/>
    <property type="molecule type" value="Genomic_DNA"/>
</dbReference>
<dbReference type="InParanoid" id="K1QZC9"/>